<gene>
    <name evidence="10" type="ORF">HMPREF0044_0115</name>
</gene>
<feature type="transmembrane region" description="Helical" evidence="9">
    <location>
        <begin position="43"/>
        <end position="72"/>
    </location>
</feature>
<feature type="transmembrane region" description="Helical" evidence="9">
    <location>
        <begin position="92"/>
        <end position="114"/>
    </location>
</feature>
<dbReference type="eggNOG" id="COG1108">
    <property type="taxonomic scope" value="Bacteria"/>
</dbReference>
<dbReference type="AlphaFoldDB" id="C0VY75"/>
<dbReference type="Proteomes" id="UP000010301">
    <property type="component" value="Unassembled WGS sequence"/>
</dbReference>
<keyword evidence="5 8" id="KW-0812">Transmembrane</keyword>
<comment type="caution">
    <text evidence="10">The sequence shown here is derived from an EMBL/GenBank/DDBJ whole genome shotgun (WGS) entry which is preliminary data.</text>
</comment>
<evidence type="ECO:0000256" key="2">
    <source>
        <dbReference type="ARBA" id="ARBA00008034"/>
    </source>
</evidence>
<evidence type="ECO:0000256" key="1">
    <source>
        <dbReference type="ARBA" id="ARBA00004651"/>
    </source>
</evidence>
<evidence type="ECO:0000256" key="8">
    <source>
        <dbReference type="RuleBase" id="RU003943"/>
    </source>
</evidence>
<sequence length="294" mass="31130">MSFVVSVALLAVITGITCALPGTFLVLRHQSMLIDAMSHAVLPGIVIGALLSGTTSSPIMIVIASALGMLVVIGAEKLRNTGLIAGDANQGLIFPVLFAIGIILLSTILSNVHICEDTVLTGDINLMALEAEHLIHNNLDFGPRTMWVLLFVFALNALYIGVTYRVLKLATFDPMLARTMGFPVRLVEYGLMLLVSMTVVVAFNTAGAILVVALMVVPPATALLVSKTLPQMIGLSLLIAALTSLTGFWVAFEFDLATSAMMAVVDGVVFLAVFMGTKCLARFKGRQALLALQA</sequence>
<proteinExistence type="inferred from homology"/>
<dbReference type="GO" id="GO:0055085">
    <property type="term" value="P:transmembrane transport"/>
    <property type="evidence" value="ECO:0007669"/>
    <property type="project" value="InterPro"/>
</dbReference>
<feature type="transmembrane region" description="Helical" evidence="9">
    <location>
        <begin position="146"/>
        <end position="166"/>
    </location>
</feature>
<evidence type="ECO:0000256" key="9">
    <source>
        <dbReference type="SAM" id="Phobius"/>
    </source>
</evidence>
<feature type="transmembrane region" description="Helical" evidence="9">
    <location>
        <begin position="233"/>
        <end position="252"/>
    </location>
</feature>
<dbReference type="Gene3D" id="1.10.3470.10">
    <property type="entry name" value="ABC transporter involved in vitamin B12 uptake, BtuC"/>
    <property type="match status" value="1"/>
</dbReference>
<evidence type="ECO:0000256" key="3">
    <source>
        <dbReference type="ARBA" id="ARBA00022448"/>
    </source>
</evidence>
<evidence type="ECO:0000313" key="11">
    <source>
        <dbReference type="Proteomes" id="UP000010301"/>
    </source>
</evidence>
<dbReference type="Pfam" id="PF00950">
    <property type="entry name" value="ABC-3"/>
    <property type="match status" value="1"/>
</dbReference>
<organism evidence="10 11">
    <name type="scientific">Gleimia coleocanis DSM 15436</name>
    <dbReference type="NCBI Taxonomy" id="525245"/>
    <lineage>
        <taxon>Bacteria</taxon>
        <taxon>Bacillati</taxon>
        <taxon>Actinomycetota</taxon>
        <taxon>Actinomycetes</taxon>
        <taxon>Actinomycetales</taxon>
        <taxon>Actinomycetaceae</taxon>
        <taxon>Gleimia</taxon>
    </lineage>
</organism>
<evidence type="ECO:0000256" key="6">
    <source>
        <dbReference type="ARBA" id="ARBA00022989"/>
    </source>
</evidence>
<dbReference type="GO" id="GO:0010043">
    <property type="term" value="P:response to zinc ion"/>
    <property type="evidence" value="ECO:0007669"/>
    <property type="project" value="TreeGrafter"/>
</dbReference>
<dbReference type="InterPro" id="IPR001626">
    <property type="entry name" value="ABC_TroCD"/>
</dbReference>
<name>C0VY75_9ACTO</name>
<dbReference type="HOGENOM" id="CLU_028808_4_1_11"/>
<dbReference type="PANTHER" id="PTHR30477:SF8">
    <property type="entry name" value="METAL TRANSPORT SYSTEM MEMBRANE PROTEIN CT_070-RELATED"/>
    <property type="match status" value="1"/>
</dbReference>
<dbReference type="InterPro" id="IPR037294">
    <property type="entry name" value="ABC_BtuC-like"/>
</dbReference>
<protein>
    <submittedName>
        <fullName evidence="10">ABC 3 transport family protein</fullName>
    </submittedName>
</protein>
<keyword evidence="7 9" id="KW-0472">Membrane</keyword>
<keyword evidence="3 8" id="KW-0813">Transport</keyword>
<comment type="subcellular location">
    <subcellularLocation>
        <location evidence="1 8">Cell membrane</location>
        <topology evidence="1 8">Multi-pass membrane protein</topology>
    </subcellularLocation>
</comment>
<keyword evidence="4" id="KW-1003">Cell membrane</keyword>
<accession>C0VY75</accession>
<feature type="transmembrane region" description="Helical" evidence="9">
    <location>
        <begin position="258"/>
        <end position="277"/>
    </location>
</feature>
<evidence type="ECO:0000256" key="5">
    <source>
        <dbReference type="ARBA" id="ARBA00022692"/>
    </source>
</evidence>
<feature type="transmembrane region" description="Helical" evidence="9">
    <location>
        <begin position="186"/>
        <end position="203"/>
    </location>
</feature>
<dbReference type="GO" id="GO:0043190">
    <property type="term" value="C:ATP-binding cassette (ABC) transporter complex"/>
    <property type="evidence" value="ECO:0007669"/>
    <property type="project" value="InterPro"/>
</dbReference>
<comment type="similarity">
    <text evidence="2 8">Belongs to the ABC-3 integral membrane protein family.</text>
</comment>
<keyword evidence="6 9" id="KW-1133">Transmembrane helix</keyword>
<dbReference type="STRING" id="525245.HMPREF0044_0115"/>
<keyword evidence="11" id="KW-1185">Reference proteome</keyword>
<reference evidence="10 11" key="1">
    <citation type="submission" date="2009-01" db="EMBL/GenBank/DDBJ databases">
        <authorList>
            <person name="Qin X."/>
            <person name="Bachman B."/>
            <person name="Battles P."/>
            <person name="Bell A."/>
            <person name="Bess C."/>
            <person name="Bickham C."/>
            <person name="Chaboub L."/>
            <person name="Chen D."/>
            <person name="Coyle M."/>
            <person name="Deiros D.R."/>
            <person name="Dinh H."/>
            <person name="Forbes L."/>
            <person name="Fowler G."/>
            <person name="Francisco L."/>
            <person name="Fu Q."/>
            <person name="Gubbala S."/>
            <person name="Hale W."/>
            <person name="Han Y."/>
            <person name="Hemphill L."/>
            <person name="Highlander S.K."/>
            <person name="Hirani K."/>
            <person name="Hogues M."/>
            <person name="Jackson L."/>
            <person name="Jakkamsetti A."/>
            <person name="Javaid M."/>
            <person name="Jiang H."/>
            <person name="Korchina V."/>
            <person name="Kovar C."/>
            <person name="Lara F."/>
            <person name="Lee S."/>
            <person name="Mata R."/>
            <person name="Mathew T."/>
            <person name="Moen C."/>
            <person name="Morales K."/>
            <person name="Munidasa M."/>
            <person name="Nazareth L."/>
            <person name="Ngo R."/>
            <person name="Nguyen L."/>
            <person name="Okwuonu G."/>
            <person name="Ongeri F."/>
            <person name="Patil S."/>
            <person name="Petrosino J."/>
            <person name="Pham C."/>
            <person name="Pham P."/>
            <person name="Pu L.-L."/>
            <person name="Puazo M."/>
            <person name="Raj R."/>
            <person name="Reid J."/>
            <person name="Rouhana J."/>
            <person name="Saada N."/>
            <person name="Shang Y."/>
            <person name="Simmons D."/>
            <person name="Thornton R."/>
            <person name="Warren J."/>
            <person name="Weissenberger G."/>
            <person name="Zhang J."/>
            <person name="Zhang L."/>
            <person name="Zhou C."/>
            <person name="Zhu D."/>
            <person name="Muzny D."/>
            <person name="Worley K."/>
            <person name="Gibbs R."/>
        </authorList>
    </citation>
    <scope>NUCLEOTIDE SEQUENCE [LARGE SCALE GENOMIC DNA]</scope>
    <source>
        <strain evidence="10 11">DSM 15436</strain>
    </source>
</reference>
<dbReference type="RefSeq" id="WP_006547112.1">
    <property type="nucleotide sequence ID" value="NZ_DS999545.1"/>
</dbReference>
<dbReference type="OrthoDB" id="1016457at2"/>
<dbReference type="EMBL" id="ACFG01000004">
    <property type="protein sequence ID" value="EEH64378.1"/>
    <property type="molecule type" value="Genomic_DNA"/>
</dbReference>
<evidence type="ECO:0000313" key="10">
    <source>
        <dbReference type="EMBL" id="EEH64378.1"/>
    </source>
</evidence>
<evidence type="ECO:0000256" key="4">
    <source>
        <dbReference type="ARBA" id="ARBA00022475"/>
    </source>
</evidence>
<dbReference type="SUPFAM" id="SSF81345">
    <property type="entry name" value="ABC transporter involved in vitamin B12 uptake, BtuC"/>
    <property type="match status" value="1"/>
</dbReference>
<dbReference type="PANTHER" id="PTHR30477">
    <property type="entry name" value="ABC-TRANSPORTER METAL-BINDING PROTEIN"/>
    <property type="match status" value="1"/>
</dbReference>
<feature type="transmembrane region" description="Helical" evidence="9">
    <location>
        <begin position="209"/>
        <end position="226"/>
    </location>
</feature>
<evidence type="ECO:0000256" key="7">
    <source>
        <dbReference type="ARBA" id="ARBA00023136"/>
    </source>
</evidence>